<dbReference type="Proteomes" id="UP000184749">
    <property type="component" value="Chromosome"/>
</dbReference>
<evidence type="ECO:0000313" key="3">
    <source>
        <dbReference type="Proteomes" id="UP000184749"/>
    </source>
</evidence>
<organism evidence="2 3">
    <name type="scientific">Rhizobium gallicum</name>
    <dbReference type="NCBI Taxonomy" id="56730"/>
    <lineage>
        <taxon>Bacteria</taxon>
        <taxon>Pseudomonadati</taxon>
        <taxon>Pseudomonadota</taxon>
        <taxon>Alphaproteobacteria</taxon>
        <taxon>Hyphomicrobiales</taxon>
        <taxon>Rhizobiaceae</taxon>
        <taxon>Rhizobium/Agrobacterium group</taxon>
        <taxon>Rhizobium</taxon>
    </lineage>
</organism>
<accession>A0A1L5NLY3</accession>
<reference evidence="2 3" key="1">
    <citation type="submission" date="2016-09" db="EMBL/GenBank/DDBJ databases">
        <title>The complete genome sequences of Rhizobium gallicum, symbiovars gallicum and phaseoli, symbionts associated to common bean (Phaseolus vulgaris).</title>
        <authorList>
            <person name="Bustos P."/>
            <person name="Santamaria R.I."/>
            <person name="Perez-Carrascal O.M."/>
            <person name="Juarez S."/>
            <person name="Lozano L."/>
            <person name="Martinez-Flores I."/>
            <person name="Martinez-Romero E."/>
            <person name="Cevallos M."/>
            <person name="Romero D."/>
            <person name="Davila G."/>
            <person name="Gonzalez V."/>
        </authorList>
    </citation>
    <scope>NUCLEOTIDE SEQUENCE [LARGE SCALE GENOMIC DNA]</scope>
    <source>
        <strain evidence="2 3">IE4872</strain>
    </source>
</reference>
<keyword evidence="1" id="KW-0472">Membrane</keyword>
<keyword evidence="1" id="KW-1133">Transmembrane helix</keyword>
<evidence type="ECO:0000256" key="1">
    <source>
        <dbReference type="SAM" id="Phobius"/>
    </source>
</evidence>
<sequence length="60" mass="6538">MVSCPQGSFRRIVALLAHRDVVTIATGFGFFGYLIAAILAHIYGEGFILKLKGDDSVRPK</sequence>
<dbReference type="AlphaFoldDB" id="A0A1L5NLY3"/>
<evidence type="ECO:0000313" key="2">
    <source>
        <dbReference type="EMBL" id="APO68892.1"/>
    </source>
</evidence>
<dbReference type="STRING" id="56730.IE4872_CH03292"/>
<proteinExistence type="predicted"/>
<keyword evidence="1" id="KW-0812">Transmembrane</keyword>
<name>A0A1L5NLY3_9HYPH</name>
<dbReference type="EMBL" id="CP017101">
    <property type="protein sequence ID" value="APO68892.1"/>
    <property type="molecule type" value="Genomic_DNA"/>
</dbReference>
<feature type="transmembrane region" description="Helical" evidence="1">
    <location>
        <begin position="21"/>
        <end position="43"/>
    </location>
</feature>
<protein>
    <submittedName>
        <fullName evidence="2">Uncharacterized protein</fullName>
    </submittedName>
</protein>
<gene>
    <name evidence="2" type="ORF">IE4872_CH03292</name>
</gene>